<reference evidence="1" key="2">
    <citation type="submission" date="2023-05" db="EMBL/GenBank/DDBJ databases">
        <authorList>
            <person name="Fouks B."/>
        </authorList>
    </citation>
    <scope>NUCLEOTIDE SEQUENCE</scope>
    <source>
        <strain evidence="1">Stay&amp;Tobe</strain>
        <tissue evidence="1">Testes</tissue>
    </source>
</reference>
<dbReference type="AlphaFoldDB" id="A0AAD7ZX27"/>
<evidence type="ECO:0000313" key="2">
    <source>
        <dbReference type="Proteomes" id="UP001233999"/>
    </source>
</evidence>
<feature type="non-terminal residue" evidence="1">
    <location>
        <position position="69"/>
    </location>
</feature>
<dbReference type="Proteomes" id="UP001233999">
    <property type="component" value="Unassembled WGS sequence"/>
</dbReference>
<gene>
    <name evidence="1" type="ORF">L9F63_018344</name>
</gene>
<keyword evidence="2" id="KW-1185">Reference proteome</keyword>
<name>A0AAD7ZX27_DIPPU</name>
<reference evidence="1" key="1">
    <citation type="journal article" date="2023" name="IScience">
        <title>Live-bearing cockroach genome reveals convergent evolutionary mechanisms linked to viviparity in insects and beyond.</title>
        <authorList>
            <person name="Fouks B."/>
            <person name="Harrison M.C."/>
            <person name="Mikhailova A.A."/>
            <person name="Marchal E."/>
            <person name="English S."/>
            <person name="Carruthers M."/>
            <person name="Jennings E.C."/>
            <person name="Chiamaka E.L."/>
            <person name="Frigard R.A."/>
            <person name="Pippel M."/>
            <person name="Attardo G.M."/>
            <person name="Benoit J.B."/>
            <person name="Bornberg-Bauer E."/>
            <person name="Tobe S.S."/>
        </authorList>
    </citation>
    <scope>NUCLEOTIDE SEQUENCE</scope>
    <source>
        <strain evidence="1">Stay&amp;Tobe</strain>
    </source>
</reference>
<organism evidence="1 2">
    <name type="scientific">Diploptera punctata</name>
    <name type="common">Pacific beetle cockroach</name>
    <dbReference type="NCBI Taxonomy" id="6984"/>
    <lineage>
        <taxon>Eukaryota</taxon>
        <taxon>Metazoa</taxon>
        <taxon>Ecdysozoa</taxon>
        <taxon>Arthropoda</taxon>
        <taxon>Hexapoda</taxon>
        <taxon>Insecta</taxon>
        <taxon>Pterygota</taxon>
        <taxon>Neoptera</taxon>
        <taxon>Polyneoptera</taxon>
        <taxon>Dictyoptera</taxon>
        <taxon>Blattodea</taxon>
        <taxon>Blaberoidea</taxon>
        <taxon>Blaberidae</taxon>
        <taxon>Diplopterinae</taxon>
        <taxon>Diploptera</taxon>
    </lineage>
</organism>
<comment type="caution">
    <text evidence="1">The sequence shown here is derived from an EMBL/GenBank/DDBJ whole genome shotgun (WGS) entry which is preliminary data.</text>
</comment>
<evidence type="ECO:0000313" key="1">
    <source>
        <dbReference type="EMBL" id="KAJ9588292.1"/>
    </source>
</evidence>
<accession>A0AAD7ZX27</accession>
<protein>
    <submittedName>
        <fullName evidence="1">Uncharacterized protein</fullName>
    </submittedName>
</protein>
<sequence>CFMRNYHHPLIESLLQDQYLFSVYSSKKVFLLIPIYFTNNIIRRHVLSNMSIVANTQSFTSPRGKKSSG</sequence>
<feature type="non-terminal residue" evidence="1">
    <location>
        <position position="1"/>
    </location>
</feature>
<dbReference type="EMBL" id="JASPKZ010005694">
    <property type="protein sequence ID" value="KAJ9588292.1"/>
    <property type="molecule type" value="Genomic_DNA"/>
</dbReference>
<proteinExistence type="predicted"/>